<dbReference type="AlphaFoldDB" id="A0A5Q2MZK0"/>
<keyword evidence="6" id="KW-1185">Reference proteome</keyword>
<evidence type="ECO:0000256" key="3">
    <source>
        <dbReference type="ARBA" id="ARBA00023163"/>
    </source>
</evidence>
<reference evidence="6" key="1">
    <citation type="submission" date="2019-11" db="EMBL/GenBank/DDBJ databases">
        <title>Genome sequence of Heliorestis convoluta strain HH, an alkaliphilic and minimalistic phototrophic bacterium from a soda lake in Egypt.</title>
        <authorList>
            <person name="Dewey E.D."/>
            <person name="Stokes L.M."/>
            <person name="Burchell B.M."/>
            <person name="Shaffer K.N."/>
            <person name="Huntington A.M."/>
            <person name="Baker J.M."/>
            <person name="Nadendla S."/>
            <person name="Giglio M.G."/>
            <person name="Touchman J.W."/>
            <person name="Blankenship R.E."/>
            <person name="Madigan M.T."/>
            <person name="Sattley W.M."/>
        </authorList>
    </citation>
    <scope>NUCLEOTIDE SEQUENCE [LARGE SCALE GENOMIC DNA]</scope>
    <source>
        <strain evidence="6">HH</strain>
    </source>
</reference>
<dbReference type="Pfam" id="PF01381">
    <property type="entry name" value="HTH_3"/>
    <property type="match status" value="1"/>
</dbReference>
<keyword evidence="1" id="KW-0805">Transcription regulation</keyword>
<dbReference type="SMART" id="SM00530">
    <property type="entry name" value="HTH_XRE"/>
    <property type="match status" value="1"/>
</dbReference>
<dbReference type="OrthoDB" id="1684348at2"/>
<organism evidence="5 6">
    <name type="scientific">Heliorestis convoluta</name>
    <dbReference type="NCBI Taxonomy" id="356322"/>
    <lineage>
        <taxon>Bacteria</taxon>
        <taxon>Bacillati</taxon>
        <taxon>Bacillota</taxon>
        <taxon>Clostridia</taxon>
        <taxon>Eubacteriales</taxon>
        <taxon>Heliobacteriaceae</taxon>
        <taxon>Heliorestis</taxon>
    </lineage>
</organism>
<dbReference type="GO" id="GO:0003700">
    <property type="term" value="F:DNA-binding transcription factor activity"/>
    <property type="evidence" value="ECO:0007669"/>
    <property type="project" value="TreeGrafter"/>
</dbReference>
<dbReference type="EMBL" id="CP045875">
    <property type="protein sequence ID" value="QGG46873.1"/>
    <property type="molecule type" value="Genomic_DNA"/>
</dbReference>
<dbReference type="InterPro" id="IPR010982">
    <property type="entry name" value="Lambda_DNA-bd_dom_sf"/>
</dbReference>
<dbReference type="GO" id="GO:0005829">
    <property type="term" value="C:cytosol"/>
    <property type="evidence" value="ECO:0007669"/>
    <property type="project" value="TreeGrafter"/>
</dbReference>
<dbReference type="SUPFAM" id="SSF47413">
    <property type="entry name" value="lambda repressor-like DNA-binding domains"/>
    <property type="match status" value="1"/>
</dbReference>
<evidence type="ECO:0000256" key="2">
    <source>
        <dbReference type="ARBA" id="ARBA00023125"/>
    </source>
</evidence>
<dbReference type="PROSITE" id="PS50943">
    <property type="entry name" value="HTH_CROC1"/>
    <property type="match status" value="1"/>
</dbReference>
<accession>A0A5Q2MZK0</accession>
<dbReference type="PANTHER" id="PTHR46797">
    <property type="entry name" value="HTH-TYPE TRANSCRIPTIONAL REGULATOR"/>
    <property type="match status" value="1"/>
</dbReference>
<sequence length="218" mass="24663">MTNILDTVAFNIRNIRLKKGFTQEQLAELSGLHRTYIGALERGKRNISLVNLKKICAALEISPPKIFLKLRKRDKNNKVSRKWYKRKNGAGENNHCVSSANHSDEMFHIALKNTSIIIAHCDLELKYTWIYNSHPDFLYDSCIGKKDDDLGINEGILQLINLKKKVIETGIGARETISFPLSNGMIAYDVIAEPLKDNDNQIIGVTTVSTPQRPKSKE</sequence>
<dbReference type="GO" id="GO:0003677">
    <property type="term" value="F:DNA binding"/>
    <property type="evidence" value="ECO:0007669"/>
    <property type="project" value="UniProtKB-KW"/>
</dbReference>
<protein>
    <submittedName>
        <fullName evidence="5">Two-component hybrid sensor and regulator</fullName>
    </submittedName>
</protein>
<proteinExistence type="predicted"/>
<dbReference type="KEGG" id="hcv:FTV88_0695"/>
<name>A0A5Q2MZK0_9FIRM</name>
<keyword evidence="3" id="KW-0804">Transcription</keyword>
<feature type="domain" description="HTH cro/C1-type" evidence="4">
    <location>
        <begin position="12"/>
        <end position="66"/>
    </location>
</feature>
<gene>
    <name evidence="5" type="ORF">FTV88_0695</name>
</gene>
<keyword evidence="2" id="KW-0238">DNA-binding</keyword>
<dbReference type="Proteomes" id="UP000366051">
    <property type="component" value="Chromosome"/>
</dbReference>
<dbReference type="CDD" id="cd00093">
    <property type="entry name" value="HTH_XRE"/>
    <property type="match status" value="1"/>
</dbReference>
<dbReference type="InterPro" id="IPR050807">
    <property type="entry name" value="TransReg_Diox_bact_type"/>
</dbReference>
<evidence type="ECO:0000259" key="4">
    <source>
        <dbReference type="PROSITE" id="PS50943"/>
    </source>
</evidence>
<dbReference type="PANTHER" id="PTHR46797:SF23">
    <property type="entry name" value="HTH-TYPE TRANSCRIPTIONAL REGULATOR SUTR"/>
    <property type="match status" value="1"/>
</dbReference>
<dbReference type="InterPro" id="IPR001387">
    <property type="entry name" value="Cro/C1-type_HTH"/>
</dbReference>
<dbReference type="Gene3D" id="1.10.260.40">
    <property type="entry name" value="lambda repressor-like DNA-binding domains"/>
    <property type="match status" value="1"/>
</dbReference>
<evidence type="ECO:0000313" key="5">
    <source>
        <dbReference type="EMBL" id="QGG46873.1"/>
    </source>
</evidence>
<evidence type="ECO:0000256" key="1">
    <source>
        <dbReference type="ARBA" id="ARBA00023015"/>
    </source>
</evidence>
<dbReference type="RefSeq" id="WP_153724367.1">
    <property type="nucleotide sequence ID" value="NZ_CP045875.1"/>
</dbReference>
<evidence type="ECO:0000313" key="6">
    <source>
        <dbReference type="Proteomes" id="UP000366051"/>
    </source>
</evidence>